<proteinExistence type="predicted"/>
<sequence>MIYEVMSEQLIEVKKFAKNKETTLIETKGEMFWGLLNAIYNL</sequence>
<dbReference type="EMBL" id="JAFBFC010000006">
    <property type="protein sequence ID" value="MBM7704435.1"/>
    <property type="molecule type" value="Genomic_DNA"/>
</dbReference>
<evidence type="ECO:0000313" key="2">
    <source>
        <dbReference type="Proteomes" id="UP000809829"/>
    </source>
</evidence>
<comment type="caution">
    <text evidence="1">The sequence shown here is derived from an EMBL/GenBank/DDBJ whole genome shotgun (WGS) entry which is preliminary data.</text>
</comment>
<gene>
    <name evidence="1" type="ORF">JOC83_003290</name>
</gene>
<protein>
    <submittedName>
        <fullName evidence="1">Uncharacterized protein</fullName>
    </submittedName>
</protein>
<evidence type="ECO:0000313" key="1">
    <source>
        <dbReference type="EMBL" id="MBM7704435.1"/>
    </source>
</evidence>
<name>A0ABS2QYC9_9BACI</name>
<dbReference type="Proteomes" id="UP000809829">
    <property type="component" value="Unassembled WGS sequence"/>
</dbReference>
<keyword evidence="2" id="KW-1185">Reference proteome</keyword>
<organism evidence="1 2">
    <name type="scientific">Priestia iocasae</name>
    <dbReference type="NCBI Taxonomy" id="2291674"/>
    <lineage>
        <taxon>Bacteria</taxon>
        <taxon>Bacillati</taxon>
        <taxon>Bacillota</taxon>
        <taxon>Bacilli</taxon>
        <taxon>Bacillales</taxon>
        <taxon>Bacillaceae</taxon>
        <taxon>Priestia</taxon>
    </lineage>
</organism>
<accession>A0ABS2QYC9</accession>
<reference evidence="1 2" key="1">
    <citation type="submission" date="2021-01" db="EMBL/GenBank/DDBJ databases">
        <title>Genomic Encyclopedia of Type Strains, Phase IV (KMG-IV): sequencing the most valuable type-strain genomes for metagenomic binning, comparative biology and taxonomic classification.</title>
        <authorList>
            <person name="Goeker M."/>
        </authorList>
    </citation>
    <scope>NUCLEOTIDE SEQUENCE [LARGE SCALE GENOMIC DNA]</scope>
    <source>
        <strain evidence="1 2">DSM 104297</strain>
    </source>
</reference>